<feature type="compositionally biased region" description="Basic and acidic residues" evidence="1">
    <location>
        <begin position="1"/>
        <end position="12"/>
    </location>
</feature>
<comment type="caution">
    <text evidence="3">The sequence shown here is derived from an EMBL/GenBank/DDBJ whole genome shotgun (WGS) entry which is preliminary data.</text>
</comment>
<sequence length="458" mass="49704">MNDHAHHGDVRRLPRSTPAEQGVDVTGVDAFVAALAPLPDVELHSLLVLRHGHVVAERWWHPYRPDTPRVLYSLSKSVVATALGFAVAEGLVDLDATVLSHFPEWDARVVDPRSRSTRVRHVAAMASGHAGERAEQAYRAGDGDLALGLLLVPPEFEPGTFFAYNQPCTTTLAAIVRKVSGCSLTDFLRPRLFEPLGIGTHGWWRDDAGDEAAHLGFHATTETIAKLGQLYLDNGVWQGEQLLPAEWVAEATRAQVATTDPDPDWRQGYGFQFWVSRHGYRAAGAHGQFALVLPEADAVVAMTAQSPNMQGVLDQVWTHLLPALTSGEGPASPRPAHTPDLPLPEGTAGAITPATYRPGPDNQVERLRAVGLGPDELTLADDGPLVRAALGPAGRWTTTDVWATASAWSEGRLHVHVIFVETPHRLRLTLNPADHTFAAVWQAPPLAQLPLAHLRMPR</sequence>
<proteinExistence type="predicted"/>
<evidence type="ECO:0000313" key="3">
    <source>
        <dbReference type="EMBL" id="MCP2169888.1"/>
    </source>
</evidence>
<evidence type="ECO:0000259" key="2">
    <source>
        <dbReference type="Pfam" id="PF00144"/>
    </source>
</evidence>
<dbReference type="Pfam" id="PF00144">
    <property type="entry name" value="Beta-lactamase"/>
    <property type="match status" value="1"/>
</dbReference>
<feature type="domain" description="Beta-lactamase-related" evidence="2">
    <location>
        <begin position="45"/>
        <end position="308"/>
    </location>
</feature>
<dbReference type="InterPro" id="IPR001466">
    <property type="entry name" value="Beta-lactam-related"/>
</dbReference>
<dbReference type="Proteomes" id="UP001206128">
    <property type="component" value="Unassembled WGS sequence"/>
</dbReference>
<accession>A0AAE3GPP2</accession>
<dbReference type="InterPro" id="IPR050789">
    <property type="entry name" value="Diverse_Enzym_Activities"/>
</dbReference>
<keyword evidence="4" id="KW-1185">Reference proteome</keyword>
<dbReference type="RefSeq" id="WP_253779363.1">
    <property type="nucleotide sequence ID" value="NZ_JAMTCK010000021.1"/>
</dbReference>
<evidence type="ECO:0000313" key="4">
    <source>
        <dbReference type="Proteomes" id="UP001206128"/>
    </source>
</evidence>
<dbReference type="InterPro" id="IPR012338">
    <property type="entry name" value="Beta-lactam/transpept-like"/>
</dbReference>
<dbReference type="PANTHER" id="PTHR43283">
    <property type="entry name" value="BETA-LACTAMASE-RELATED"/>
    <property type="match status" value="1"/>
</dbReference>
<gene>
    <name evidence="3" type="ORF">LX83_006774</name>
</gene>
<feature type="region of interest" description="Disordered" evidence="1">
    <location>
        <begin position="1"/>
        <end position="20"/>
    </location>
</feature>
<dbReference type="PANTHER" id="PTHR43283:SF7">
    <property type="entry name" value="BETA-LACTAMASE-RELATED DOMAIN-CONTAINING PROTEIN"/>
    <property type="match status" value="1"/>
</dbReference>
<organism evidence="3 4">
    <name type="scientific">Goodfellowiella coeruleoviolacea</name>
    <dbReference type="NCBI Taxonomy" id="334858"/>
    <lineage>
        <taxon>Bacteria</taxon>
        <taxon>Bacillati</taxon>
        <taxon>Actinomycetota</taxon>
        <taxon>Actinomycetes</taxon>
        <taxon>Pseudonocardiales</taxon>
        <taxon>Pseudonocardiaceae</taxon>
        <taxon>Goodfellowiella</taxon>
    </lineage>
</organism>
<dbReference type="AlphaFoldDB" id="A0AAE3GPP2"/>
<reference evidence="3" key="1">
    <citation type="submission" date="2022-06" db="EMBL/GenBank/DDBJ databases">
        <title>Genomic Encyclopedia of Archaeal and Bacterial Type Strains, Phase II (KMG-II): from individual species to whole genera.</title>
        <authorList>
            <person name="Goeker M."/>
        </authorList>
    </citation>
    <scope>NUCLEOTIDE SEQUENCE</scope>
    <source>
        <strain evidence="3">DSM 43935</strain>
    </source>
</reference>
<evidence type="ECO:0000256" key="1">
    <source>
        <dbReference type="SAM" id="MobiDB-lite"/>
    </source>
</evidence>
<protein>
    <submittedName>
        <fullName evidence="3">CubicO group peptidase, beta-lactamase class C family</fullName>
    </submittedName>
</protein>
<dbReference type="Gene3D" id="3.40.710.10">
    <property type="entry name" value="DD-peptidase/beta-lactamase superfamily"/>
    <property type="match status" value="1"/>
</dbReference>
<dbReference type="EMBL" id="JAMTCK010000021">
    <property type="protein sequence ID" value="MCP2169888.1"/>
    <property type="molecule type" value="Genomic_DNA"/>
</dbReference>
<dbReference type="SUPFAM" id="SSF56601">
    <property type="entry name" value="beta-lactamase/transpeptidase-like"/>
    <property type="match status" value="1"/>
</dbReference>
<name>A0AAE3GPP2_9PSEU</name>